<feature type="compositionally biased region" description="Low complexity" evidence="1">
    <location>
        <begin position="1"/>
        <end position="23"/>
    </location>
</feature>
<protein>
    <submittedName>
        <fullName evidence="2">Uncharacterized protein</fullName>
    </submittedName>
</protein>
<sequence length="87" mass="9218">MSGPNIDPAAIPDGPIAAGTPAAEAQEHPPVWDVRGKRWDYVAKLGGWVCEHDAGTLSRDIGSIPVEFQPTYGYPPPHPPVLPGDPL</sequence>
<dbReference type="Proteomes" id="UP001299970">
    <property type="component" value="Unassembled WGS sequence"/>
</dbReference>
<dbReference type="EMBL" id="JAKXMK010000028">
    <property type="protein sequence ID" value="MCH6169708.1"/>
    <property type="molecule type" value="Genomic_DNA"/>
</dbReference>
<proteinExistence type="predicted"/>
<accession>A0ABS9TMT0</accession>
<reference evidence="2 3" key="1">
    <citation type="submission" date="2022-03" db="EMBL/GenBank/DDBJ databases">
        <title>Pseudonocardia alaer sp. nov., a novel actinomycete isolated from reed forest soil.</title>
        <authorList>
            <person name="Wang L."/>
        </authorList>
    </citation>
    <scope>NUCLEOTIDE SEQUENCE [LARGE SCALE GENOMIC DNA]</scope>
    <source>
        <strain evidence="2 3">Y-16303</strain>
    </source>
</reference>
<evidence type="ECO:0000313" key="2">
    <source>
        <dbReference type="EMBL" id="MCH6169708.1"/>
    </source>
</evidence>
<feature type="region of interest" description="Disordered" evidence="1">
    <location>
        <begin position="1"/>
        <end position="28"/>
    </location>
</feature>
<evidence type="ECO:0000256" key="1">
    <source>
        <dbReference type="SAM" id="MobiDB-lite"/>
    </source>
</evidence>
<keyword evidence="3" id="KW-1185">Reference proteome</keyword>
<comment type="caution">
    <text evidence="2">The sequence shown here is derived from an EMBL/GenBank/DDBJ whole genome shotgun (WGS) entry which is preliminary data.</text>
</comment>
<gene>
    <name evidence="2" type="ORF">MMF94_28735</name>
</gene>
<evidence type="ECO:0000313" key="3">
    <source>
        <dbReference type="Proteomes" id="UP001299970"/>
    </source>
</evidence>
<dbReference type="RefSeq" id="WP_241040353.1">
    <property type="nucleotide sequence ID" value="NZ_BAAAJF010000014.1"/>
</dbReference>
<organism evidence="2 3">
    <name type="scientific">Pseudonocardia alaniniphila</name>
    <dbReference type="NCBI Taxonomy" id="75291"/>
    <lineage>
        <taxon>Bacteria</taxon>
        <taxon>Bacillati</taxon>
        <taxon>Actinomycetota</taxon>
        <taxon>Actinomycetes</taxon>
        <taxon>Pseudonocardiales</taxon>
        <taxon>Pseudonocardiaceae</taxon>
        <taxon>Pseudonocardia</taxon>
    </lineage>
</organism>
<name>A0ABS9TMT0_9PSEU</name>